<accession>A0A0D9W9I2</accession>
<dbReference type="EnsemblPlants" id="LPERR04G20960.1">
    <property type="protein sequence ID" value="LPERR04G20960.1"/>
    <property type="gene ID" value="LPERR04G20960"/>
</dbReference>
<name>A0A0D9W9I2_9ORYZ</name>
<reference evidence="2 3" key="1">
    <citation type="submission" date="2012-08" db="EMBL/GenBank/DDBJ databases">
        <title>Oryza genome evolution.</title>
        <authorList>
            <person name="Wing R.A."/>
        </authorList>
    </citation>
    <scope>NUCLEOTIDE SEQUENCE</scope>
</reference>
<evidence type="ECO:0000256" key="1">
    <source>
        <dbReference type="SAM" id="MobiDB-lite"/>
    </source>
</evidence>
<evidence type="ECO:0000313" key="3">
    <source>
        <dbReference type="Proteomes" id="UP000032180"/>
    </source>
</evidence>
<sequence>MGSEEEENTPEMAALLKAKIAEHLATTRERMAPCVKRGEMDRSRGHLPDPPPFEIVDHPDLFERAWGWDTILPYEGTVDFSRYKRYLVDYYNYNQQKDENAGSGDDHGLAALAHKCAEIEGHLMFLLEHHAPQVFAERAAIANNARLISDKITKRIPQMTNMLESEFPAVTVALKCITKEAELMCGLLIRPTILPDYIILCNYIRRWAFIFMTYKEPGYVPAAAAMMGATREANLICELLRKGKDENGRKIMSFSIQWNILRTMLAMHKEYVAVGEPTGGYTAGKLISTESDVKTCSGKDLLKRDNMEARNETSQNK</sequence>
<dbReference type="Gramene" id="LPERR04G20960.1">
    <property type="protein sequence ID" value="LPERR04G20960.1"/>
    <property type="gene ID" value="LPERR04G20960"/>
</dbReference>
<keyword evidence="3" id="KW-1185">Reference proteome</keyword>
<reference evidence="2" key="3">
    <citation type="submission" date="2015-04" db="UniProtKB">
        <authorList>
            <consortium name="EnsemblPlants"/>
        </authorList>
    </citation>
    <scope>IDENTIFICATION</scope>
</reference>
<protein>
    <submittedName>
        <fullName evidence="2">Uncharacterized protein</fullName>
    </submittedName>
</protein>
<organism evidence="2 3">
    <name type="scientific">Leersia perrieri</name>
    <dbReference type="NCBI Taxonomy" id="77586"/>
    <lineage>
        <taxon>Eukaryota</taxon>
        <taxon>Viridiplantae</taxon>
        <taxon>Streptophyta</taxon>
        <taxon>Embryophyta</taxon>
        <taxon>Tracheophyta</taxon>
        <taxon>Spermatophyta</taxon>
        <taxon>Magnoliopsida</taxon>
        <taxon>Liliopsida</taxon>
        <taxon>Poales</taxon>
        <taxon>Poaceae</taxon>
        <taxon>BOP clade</taxon>
        <taxon>Oryzoideae</taxon>
        <taxon>Oryzeae</taxon>
        <taxon>Oryzinae</taxon>
        <taxon>Leersia</taxon>
    </lineage>
</organism>
<feature type="region of interest" description="Disordered" evidence="1">
    <location>
        <begin position="33"/>
        <end position="52"/>
    </location>
</feature>
<dbReference type="STRING" id="77586.A0A0D9W9I2"/>
<feature type="compositionally biased region" description="Basic and acidic residues" evidence="1">
    <location>
        <begin position="33"/>
        <end position="47"/>
    </location>
</feature>
<dbReference type="HOGENOM" id="CLU_728412_0_0_1"/>
<reference evidence="3" key="2">
    <citation type="submission" date="2013-12" db="EMBL/GenBank/DDBJ databases">
        <authorList>
            <person name="Yu Y."/>
            <person name="Lee S."/>
            <person name="de Baynast K."/>
            <person name="Wissotski M."/>
            <person name="Liu L."/>
            <person name="Talag J."/>
            <person name="Goicoechea J."/>
            <person name="Angelova A."/>
            <person name="Jetty R."/>
            <person name="Kudrna D."/>
            <person name="Golser W."/>
            <person name="Rivera L."/>
            <person name="Zhang J."/>
            <person name="Wing R."/>
        </authorList>
    </citation>
    <scope>NUCLEOTIDE SEQUENCE</scope>
</reference>
<proteinExistence type="predicted"/>
<dbReference type="eggNOG" id="ENOG502R86A">
    <property type="taxonomic scope" value="Eukaryota"/>
</dbReference>
<evidence type="ECO:0000313" key="2">
    <source>
        <dbReference type="EnsemblPlants" id="LPERR04G20960.1"/>
    </source>
</evidence>
<dbReference type="Proteomes" id="UP000032180">
    <property type="component" value="Chromosome 4"/>
</dbReference>
<dbReference type="AlphaFoldDB" id="A0A0D9W9I2"/>